<protein>
    <submittedName>
        <fullName evidence="2">Uncharacterized protein</fullName>
    </submittedName>
</protein>
<keyword evidence="1" id="KW-0732">Signal</keyword>
<dbReference type="EMBL" id="GBRH01168591">
    <property type="protein sequence ID" value="JAE29305.1"/>
    <property type="molecule type" value="Transcribed_RNA"/>
</dbReference>
<reference evidence="2" key="2">
    <citation type="journal article" date="2015" name="Data Brief">
        <title>Shoot transcriptome of the giant reed, Arundo donax.</title>
        <authorList>
            <person name="Barrero R.A."/>
            <person name="Guerrero F.D."/>
            <person name="Moolhuijzen P."/>
            <person name="Goolsby J.A."/>
            <person name="Tidwell J."/>
            <person name="Bellgard S.E."/>
            <person name="Bellgard M.I."/>
        </authorList>
    </citation>
    <scope>NUCLEOTIDE SEQUENCE</scope>
    <source>
        <tissue evidence="2">Shoot tissue taken approximately 20 cm above the soil surface</tissue>
    </source>
</reference>
<feature type="signal peptide" evidence="1">
    <location>
        <begin position="1"/>
        <end position="16"/>
    </location>
</feature>
<evidence type="ECO:0000313" key="2">
    <source>
        <dbReference type="EMBL" id="JAE29305.1"/>
    </source>
</evidence>
<evidence type="ECO:0000256" key="1">
    <source>
        <dbReference type="SAM" id="SignalP"/>
    </source>
</evidence>
<name>A0A0A9GWD3_ARUDO</name>
<sequence length="58" mass="6428">MIFIFIKLNILKVISSQSVKSLTTTLFKMKYLQTKGSVCARACVCVKGLLVGKINFSN</sequence>
<organism evidence="2">
    <name type="scientific">Arundo donax</name>
    <name type="common">Giant reed</name>
    <name type="synonym">Donax arundinaceus</name>
    <dbReference type="NCBI Taxonomy" id="35708"/>
    <lineage>
        <taxon>Eukaryota</taxon>
        <taxon>Viridiplantae</taxon>
        <taxon>Streptophyta</taxon>
        <taxon>Embryophyta</taxon>
        <taxon>Tracheophyta</taxon>
        <taxon>Spermatophyta</taxon>
        <taxon>Magnoliopsida</taxon>
        <taxon>Liliopsida</taxon>
        <taxon>Poales</taxon>
        <taxon>Poaceae</taxon>
        <taxon>PACMAD clade</taxon>
        <taxon>Arundinoideae</taxon>
        <taxon>Arundineae</taxon>
        <taxon>Arundo</taxon>
    </lineage>
</organism>
<reference evidence="2" key="1">
    <citation type="submission" date="2014-09" db="EMBL/GenBank/DDBJ databases">
        <authorList>
            <person name="Magalhaes I.L.F."/>
            <person name="Oliveira U."/>
            <person name="Santos F.R."/>
            <person name="Vidigal T.H.D.A."/>
            <person name="Brescovit A.D."/>
            <person name="Santos A.J."/>
        </authorList>
    </citation>
    <scope>NUCLEOTIDE SEQUENCE</scope>
    <source>
        <tissue evidence="2">Shoot tissue taken approximately 20 cm above the soil surface</tissue>
    </source>
</reference>
<feature type="chain" id="PRO_5002045050" evidence="1">
    <location>
        <begin position="17"/>
        <end position="58"/>
    </location>
</feature>
<proteinExistence type="predicted"/>
<accession>A0A0A9GWD3</accession>
<dbReference type="AlphaFoldDB" id="A0A0A9GWD3"/>